<keyword evidence="2" id="KW-1185">Reference proteome</keyword>
<name>A0ABR2QYR0_9ROSI</name>
<evidence type="ECO:0000313" key="2">
    <source>
        <dbReference type="Proteomes" id="UP001396334"/>
    </source>
</evidence>
<comment type="caution">
    <text evidence="1">The sequence shown here is derived from an EMBL/GenBank/DDBJ whole genome shotgun (WGS) entry which is preliminary data.</text>
</comment>
<evidence type="ECO:0008006" key="3">
    <source>
        <dbReference type="Google" id="ProtNLM"/>
    </source>
</evidence>
<protein>
    <recommendedName>
        <fullName evidence="3">BRCT domain-containing protein</fullName>
    </recommendedName>
</protein>
<dbReference type="EMBL" id="JBBPBN010000030">
    <property type="protein sequence ID" value="KAK9005805.1"/>
    <property type="molecule type" value="Genomic_DNA"/>
</dbReference>
<organism evidence="1 2">
    <name type="scientific">Hibiscus sabdariffa</name>
    <name type="common">roselle</name>
    <dbReference type="NCBI Taxonomy" id="183260"/>
    <lineage>
        <taxon>Eukaryota</taxon>
        <taxon>Viridiplantae</taxon>
        <taxon>Streptophyta</taxon>
        <taxon>Embryophyta</taxon>
        <taxon>Tracheophyta</taxon>
        <taxon>Spermatophyta</taxon>
        <taxon>Magnoliopsida</taxon>
        <taxon>eudicotyledons</taxon>
        <taxon>Gunneridae</taxon>
        <taxon>Pentapetalae</taxon>
        <taxon>rosids</taxon>
        <taxon>malvids</taxon>
        <taxon>Malvales</taxon>
        <taxon>Malvaceae</taxon>
        <taxon>Malvoideae</taxon>
        <taxon>Hibiscus</taxon>
    </lineage>
</organism>
<reference evidence="1 2" key="1">
    <citation type="journal article" date="2024" name="G3 (Bethesda)">
        <title>Genome assembly of Hibiscus sabdariffa L. provides insights into metabolisms of medicinal natural products.</title>
        <authorList>
            <person name="Kim T."/>
        </authorList>
    </citation>
    <scope>NUCLEOTIDE SEQUENCE [LARGE SCALE GENOMIC DNA]</scope>
    <source>
        <strain evidence="1">TK-2024</strain>
        <tissue evidence="1">Old leaves</tissue>
    </source>
</reference>
<gene>
    <name evidence="1" type="ORF">V6N11_043225</name>
</gene>
<proteinExistence type="predicted"/>
<sequence length="106" mass="11523">MAMGDKVLTTPTTLHVEKHTTVSVVEEGSKRPVLDTFRKVMYGPICKVDSKGSNRTPSIVVGLTRKSGKDRKMDEANNKPIIVSEWVSTLATNLTKSGTVIEHGNA</sequence>
<evidence type="ECO:0000313" key="1">
    <source>
        <dbReference type="EMBL" id="KAK9005805.1"/>
    </source>
</evidence>
<accession>A0ABR2QYR0</accession>
<dbReference type="Proteomes" id="UP001396334">
    <property type="component" value="Unassembled WGS sequence"/>
</dbReference>